<protein>
    <submittedName>
        <fullName evidence="2">Uncharacterized protein</fullName>
    </submittedName>
</protein>
<reference evidence="2" key="1">
    <citation type="journal article" date="2023" name="Mol. Phylogenet. Evol.">
        <title>Genome-scale phylogeny and comparative genomics of the fungal order Sordariales.</title>
        <authorList>
            <person name="Hensen N."/>
            <person name="Bonometti L."/>
            <person name="Westerberg I."/>
            <person name="Brannstrom I.O."/>
            <person name="Guillou S."/>
            <person name="Cros-Aarteil S."/>
            <person name="Calhoun S."/>
            <person name="Haridas S."/>
            <person name="Kuo A."/>
            <person name="Mondo S."/>
            <person name="Pangilinan J."/>
            <person name="Riley R."/>
            <person name="LaButti K."/>
            <person name="Andreopoulos B."/>
            <person name="Lipzen A."/>
            <person name="Chen C."/>
            <person name="Yan M."/>
            <person name="Daum C."/>
            <person name="Ng V."/>
            <person name="Clum A."/>
            <person name="Steindorff A."/>
            <person name="Ohm R.A."/>
            <person name="Martin F."/>
            <person name="Silar P."/>
            <person name="Natvig D.O."/>
            <person name="Lalanne C."/>
            <person name="Gautier V."/>
            <person name="Ament-Velasquez S.L."/>
            <person name="Kruys A."/>
            <person name="Hutchinson M.I."/>
            <person name="Powell A.J."/>
            <person name="Barry K."/>
            <person name="Miller A.N."/>
            <person name="Grigoriev I.V."/>
            <person name="Debuchy R."/>
            <person name="Gladieux P."/>
            <person name="Hiltunen Thoren M."/>
            <person name="Johannesson H."/>
        </authorList>
    </citation>
    <scope>NUCLEOTIDE SEQUENCE</scope>
    <source>
        <strain evidence="2">CBS 314.62</strain>
    </source>
</reference>
<dbReference type="AlphaFoldDB" id="A0AAE1CHK2"/>
<name>A0AAE1CHK2_9PEZI</name>
<feature type="compositionally biased region" description="Basic and acidic residues" evidence="1">
    <location>
        <begin position="317"/>
        <end position="336"/>
    </location>
</feature>
<evidence type="ECO:0000256" key="1">
    <source>
        <dbReference type="SAM" id="MobiDB-lite"/>
    </source>
</evidence>
<feature type="region of interest" description="Disordered" evidence="1">
    <location>
        <begin position="136"/>
        <end position="158"/>
    </location>
</feature>
<feature type="region of interest" description="Disordered" evidence="1">
    <location>
        <begin position="725"/>
        <end position="832"/>
    </location>
</feature>
<feature type="compositionally biased region" description="Acidic residues" evidence="1">
    <location>
        <begin position="822"/>
        <end position="832"/>
    </location>
</feature>
<reference evidence="2" key="2">
    <citation type="submission" date="2023-06" db="EMBL/GenBank/DDBJ databases">
        <authorList>
            <consortium name="Lawrence Berkeley National Laboratory"/>
            <person name="Haridas S."/>
            <person name="Hensen N."/>
            <person name="Bonometti L."/>
            <person name="Westerberg I."/>
            <person name="Brannstrom I.O."/>
            <person name="Guillou S."/>
            <person name="Cros-Aarteil S."/>
            <person name="Calhoun S."/>
            <person name="Kuo A."/>
            <person name="Mondo S."/>
            <person name="Pangilinan J."/>
            <person name="Riley R."/>
            <person name="Labutti K."/>
            <person name="Andreopoulos B."/>
            <person name="Lipzen A."/>
            <person name="Chen C."/>
            <person name="Yanf M."/>
            <person name="Daum C."/>
            <person name="Ng V."/>
            <person name="Clum A."/>
            <person name="Steindorff A."/>
            <person name="Ohm R."/>
            <person name="Martin F."/>
            <person name="Silar P."/>
            <person name="Natvig D."/>
            <person name="Lalanne C."/>
            <person name="Gautier V."/>
            <person name="Ament-Velasquez S.L."/>
            <person name="Kruys A."/>
            <person name="Hutchinson M.I."/>
            <person name="Powell A.J."/>
            <person name="Barry K."/>
            <person name="Miller A.N."/>
            <person name="Grigoriev I.V."/>
            <person name="Debuchy R."/>
            <person name="Gladieux P."/>
            <person name="Thoren M.H."/>
            <person name="Johannesson H."/>
        </authorList>
    </citation>
    <scope>NUCLEOTIDE SEQUENCE</scope>
    <source>
        <strain evidence="2">CBS 314.62</strain>
    </source>
</reference>
<feature type="region of interest" description="Disordered" evidence="1">
    <location>
        <begin position="192"/>
        <end position="336"/>
    </location>
</feature>
<feature type="compositionally biased region" description="Acidic residues" evidence="1">
    <location>
        <begin position="763"/>
        <end position="808"/>
    </location>
</feature>
<sequence>MTSSPSLSTVPSIGGPIGDTGPLWESMGSSSPSPGGHRAQDLLSFMEENDLVDLLIVPADSVTGSELRGATVGSNAEDTLGAHSDNEAPQAVLPRFGRMREFPSADMHVIGADVKKESPIGLGTFKRRYGSSAGRAAATATLDSEPSPGPTPRPGHNSSFILPRYLYGNLSSVDLTADGPAEMSSASGLNFSAKSASRSDFPKPSAAATGTRLAKAQGGDPGRDPIAKPRASTLGKRKTQVTYGHAVYDLPSSPKPEPMPTKKRKRAPIVDKNQYQQSPDPTPAAQIQAQVPPPATTTTKKKPAKTPRVPKPVPEGLFDHEPQLVREEKRAGSPDEKPWFYSPRKFLVQGRKMVAHEERLPEPLFVALPFHSFNDEELVEMEDDRVIQEMIKMMMEDKVPNVLDEVPVVQNEKSLDPEEEDTARGLGGVDKVLYAAREAKLDVGPGTMQRRTYQSQQLLDHNLASAHPITDTQHAIYSPDAAGTPEPALETAEEEAVDDDSLLAILHTIVNMLHQSMKLEQDVVIGLPAEYRENGMRLLRGLQARHMTERIESSEAYREEALSLLAVFESAEHDMGDIVDQIRAVNIQGEMENPGESRFGAKIDILSSICEKKLRDCLKANSAEMKAPGYLASDSDSSSENDQELVEKFRNKLSRRGHLAAGKAYENLQRIHAEVDDFIIRQLQTGTETLEGSGGQPKAPAQAAKTLNDHLMEYVSTFIDQAKAHDSAATNQETVDHNMVDGETSGSQTGDSQIGDSDRQTVDEYDDHDDDNDDDDDGDDDHDDDDDGDDDEDGGDGHDDDDDSDDVDELLKSSSSGSESGQLEDDMMSSEY</sequence>
<accession>A0AAE1CHK2</accession>
<evidence type="ECO:0000313" key="2">
    <source>
        <dbReference type="EMBL" id="KAK3694373.1"/>
    </source>
</evidence>
<dbReference type="EMBL" id="JAULSO010000001">
    <property type="protein sequence ID" value="KAK3694373.1"/>
    <property type="molecule type" value="Genomic_DNA"/>
</dbReference>
<gene>
    <name evidence="2" type="ORF">B0T22DRAFT_487900</name>
</gene>
<organism evidence="2 3">
    <name type="scientific">Podospora appendiculata</name>
    <dbReference type="NCBI Taxonomy" id="314037"/>
    <lineage>
        <taxon>Eukaryota</taxon>
        <taxon>Fungi</taxon>
        <taxon>Dikarya</taxon>
        <taxon>Ascomycota</taxon>
        <taxon>Pezizomycotina</taxon>
        <taxon>Sordariomycetes</taxon>
        <taxon>Sordariomycetidae</taxon>
        <taxon>Sordariales</taxon>
        <taxon>Podosporaceae</taxon>
        <taxon>Podospora</taxon>
    </lineage>
</organism>
<feature type="region of interest" description="Disordered" evidence="1">
    <location>
        <begin position="1"/>
        <end position="39"/>
    </location>
</feature>
<feature type="compositionally biased region" description="Low complexity" evidence="1">
    <location>
        <begin position="26"/>
        <end position="36"/>
    </location>
</feature>
<feature type="compositionally biased region" description="Low complexity" evidence="1">
    <location>
        <begin position="812"/>
        <end position="821"/>
    </location>
</feature>
<feature type="compositionally biased region" description="Polar residues" evidence="1">
    <location>
        <begin position="744"/>
        <end position="755"/>
    </location>
</feature>
<feature type="compositionally biased region" description="Polar residues" evidence="1">
    <location>
        <begin position="1"/>
        <end position="11"/>
    </location>
</feature>
<comment type="caution">
    <text evidence="2">The sequence shown here is derived from an EMBL/GenBank/DDBJ whole genome shotgun (WGS) entry which is preliminary data.</text>
</comment>
<keyword evidence="3" id="KW-1185">Reference proteome</keyword>
<dbReference type="Proteomes" id="UP001270362">
    <property type="component" value="Unassembled WGS sequence"/>
</dbReference>
<evidence type="ECO:0000313" key="3">
    <source>
        <dbReference type="Proteomes" id="UP001270362"/>
    </source>
</evidence>
<proteinExistence type="predicted"/>